<evidence type="ECO:0000256" key="2">
    <source>
        <dbReference type="ARBA" id="ARBA00023125"/>
    </source>
</evidence>
<dbReference type="PROSITE" id="PS51077">
    <property type="entry name" value="HTH_ICLR"/>
    <property type="match status" value="1"/>
</dbReference>
<feature type="domain" description="IclR-ED" evidence="5">
    <location>
        <begin position="68"/>
        <end position="252"/>
    </location>
</feature>
<reference evidence="6" key="2">
    <citation type="submission" date="2019-08" db="EMBL/GenBank/DDBJ databases">
        <title>Investigation of anaerobic lignin degradation for improved lignocellulosic biofuels.</title>
        <authorList>
            <person name="Deangelis K.PhD."/>
        </authorList>
    </citation>
    <scope>NUCLEOTIDE SEQUENCE [LARGE SCALE GENOMIC DNA]</scope>
    <source>
        <strain evidence="6">128R</strain>
    </source>
</reference>
<dbReference type="InterPro" id="IPR014757">
    <property type="entry name" value="Tscrpt_reg_IclR_C"/>
</dbReference>
<dbReference type="PANTHER" id="PTHR30136:SF38">
    <property type="entry name" value="TRANSCRIPTIONAL REGULATOR"/>
    <property type="match status" value="1"/>
</dbReference>
<dbReference type="Pfam" id="PF09339">
    <property type="entry name" value="HTH_IclR"/>
    <property type="match status" value="1"/>
</dbReference>
<organism evidence="6">
    <name type="scientific">Serratia fonticola</name>
    <dbReference type="NCBI Taxonomy" id="47917"/>
    <lineage>
        <taxon>Bacteria</taxon>
        <taxon>Pseudomonadati</taxon>
        <taxon>Pseudomonadota</taxon>
        <taxon>Gammaproteobacteria</taxon>
        <taxon>Enterobacterales</taxon>
        <taxon>Yersiniaceae</taxon>
        <taxon>Serratia</taxon>
    </lineage>
</organism>
<keyword evidence="1" id="KW-0805">Transcription regulation</keyword>
<dbReference type="InterPro" id="IPR036388">
    <property type="entry name" value="WH-like_DNA-bd_sf"/>
</dbReference>
<sequence length="252" mass="27909">MKTITTPVPALDKAIRVCNFLAEKASATFSQIYMGLDLPKSSTSTLLNAMVAHGMLRQERDKYSLGLLLFELGNKAIQHFDIKTIATPLLAELRDSTNLTCHLGVLEGGAAIYLLKMESPQAVVVRSWEGKRLSLYSSGLGKVLLAWQTEQEIDDLLPESEPFTAYTEKTITRRAVYKQQLAEIRQRGWACDDEEDCLGVRCISAPVRNAQGDVIAAISVSGVLFQLPEEKWQEIAHQVQHTCSLLSSMIKA</sequence>
<dbReference type="InterPro" id="IPR050707">
    <property type="entry name" value="HTH_MetabolicPath_Reg"/>
</dbReference>
<dbReference type="GO" id="GO:0003700">
    <property type="term" value="F:DNA-binding transcription factor activity"/>
    <property type="evidence" value="ECO:0007669"/>
    <property type="project" value="TreeGrafter"/>
</dbReference>
<dbReference type="GO" id="GO:0003677">
    <property type="term" value="F:DNA binding"/>
    <property type="evidence" value="ECO:0007669"/>
    <property type="project" value="UniProtKB-KW"/>
</dbReference>
<dbReference type="SMART" id="SM00346">
    <property type="entry name" value="HTH_ICLR"/>
    <property type="match status" value="1"/>
</dbReference>
<dbReference type="InterPro" id="IPR029016">
    <property type="entry name" value="GAF-like_dom_sf"/>
</dbReference>
<dbReference type="PANTHER" id="PTHR30136">
    <property type="entry name" value="HELIX-TURN-HELIX TRANSCRIPTIONAL REGULATOR, ICLR FAMILY"/>
    <property type="match status" value="1"/>
</dbReference>
<dbReference type="EMBL" id="VISQ01000001">
    <property type="protein sequence ID" value="TVZ67890.1"/>
    <property type="molecule type" value="Genomic_DNA"/>
</dbReference>
<dbReference type="SUPFAM" id="SSF46785">
    <property type="entry name" value="Winged helix' DNA-binding domain"/>
    <property type="match status" value="1"/>
</dbReference>
<proteinExistence type="predicted"/>
<evidence type="ECO:0000256" key="3">
    <source>
        <dbReference type="ARBA" id="ARBA00023163"/>
    </source>
</evidence>
<keyword evidence="2" id="KW-0238">DNA-binding</keyword>
<dbReference type="Gene3D" id="3.30.450.40">
    <property type="match status" value="1"/>
</dbReference>
<dbReference type="InterPro" id="IPR036390">
    <property type="entry name" value="WH_DNA-bd_sf"/>
</dbReference>
<dbReference type="Pfam" id="PF01614">
    <property type="entry name" value="IclR_C"/>
    <property type="match status" value="1"/>
</dbReference>
<dbReference type="PROSITE" id="PS51078">
    <property type="entry name" value="ICLR_ED"/>
    <property type="match status" value="1"/>
</dbReference>
<comment type="caution">
    <text evidence="6">The sequence shown here is derived from an EMBL/GenBank/DDBJ whole genome shotgun (WGS) entry which is preliminary data.</text>
</comment>
<evidence type="ECO:0000313" key="6">
    <source>
        <dbReference type="EMBL" id="TVZ67890.1"/>
    </source>
</evidence>
<dbReference type="GO" id="GO:0045892">
    <property type="term" value="P:negative regulation of DNA-templated transcription"/>
    <property type="evidence" value="ECO:0007669"/>
    <property type="project" value="TreeGrafter"/>
</dbReference>
<evidence type="ECO:0000259" key="5">
    <source>
        <dbReference type="PROSITE" id="PS51078"/>
    </source>
</evidence>
<accession>A0A559SZV5</accession>
<protein>
    <submittedName>
        <fullName evidence="6">IclR family transcriptional regulator</fullName>
    </submittedName>
</protein>
<evidence type="ECO:0000256" key="1">
    <source>
        <dbReference type="ARBA" id="ARBA00023015"/>
    </source>
</evidence>
<name>A0A559SZV5_SERFO</name>
<dbReference type="AlphaFoldDB" id="A0A559SZV5"/>
<keyword evidence="3" id="KW-0804">Transcription</keyword>
<feature type="domain" description="HTH iclR-type" evidence="4">
    <location>
        <begin position="8"/>
        <end position="67"/>
    </location>
</feature>
<dbReference type="Gene3D" id="1.10.10.10">
    <property type="entry name" value="Winged helix-like DNA-binding domain superfamily/Winged helix DNA-binding domain"/>
    <property type="match status" value="1"/>
</dbReference>
<dbReference type="InterPro" id="IPR005471">
    <property type="entry name" value="Tscrpt_reg_IclR_N"/>
</dbReference>
<reference evidence="6" key="1">
    <citation type="submission" date="2019-06" db="EMBL/GenBank/DDBJ databases">
        <authorList>
            <person name="Deangelis K."/>
            <person name="Huntemann M."/>
            <person name="Clum A."/>
            <person name="Pillay M."/>
            <person name="Palaniappan K."/>
            <person name="Varghese N."/>
            <person name="Mikhailova N."/>
            <person name="Stamatis D."/>
            <person name="Reddy T."/>
            <person name="Daum C."/>
            <person name="Shapiro N."/>
            <person name="Ivanova N."/>
            <person name="Kyrpides N."/>
            <person name="Woyke T."/>
        </authorList>
    </citation>
    <scope>NUCLEOTIDE SEQUENCE [LARGE SCALE GENOMIC DNA]</scope>
    <source>
        <strain evidence="6">128R</strain>
    </source>
</reference>
<dbReference type="OrthoDB" id="9807558at2"/>
<gene>
    <name evidence="6" type="ORF">FHU10_0289</name>
</gene>
<dbReference type="SUPFAM" id="SSF55781">
    <property type="entry name" value="GAF domain-like"/>
    <property type="match status" value="1"/>
</dbReference>
<evidence type="ECO:0000259" key="4">
    <source>
        <dbReference type="PROSITE" id="PS51077"/>
    </source>
</evidence>